<dbReference type="SMART" id="SM00848">
    <property type="entry name" value="Inhibitor_I29"/>
    <property type="match status" value="1"/>
</dbReference>
<reference evidence="3" key="2">
    <citation type="submission" date="2018-05" db="EMBL/GenBank/DDBJ databases">
        <title>OpunRS2 (Oryza punctata Reference Sequence Version 2).</title>
        <authorList>
            <person name="Zhang J."/>
            <person name="Kudrna D."/>
            <person name="Lee S."/>
            <person name="Talag J."/>
            <person name="Welchert J."/>
            <person name="Wing R.A."/>
        </authorList>
    </citation>
    <scope>NUCLEOTIDE SEQUENCE [LARGE SCALE GENOMIC DNA]</scope>
</reference>
<reference evidence="3" key="1">
    <citation type="submission" date="2015-04" db="UniProtKB">
        <authorList>
            <consortium name="EnsemblPlants"/>
        </authorList>
    </citation>
    <scope>IDENTIFICATION</scope>
</reference>
<keyword evidence="4" id="KW-1185">Reference proteome</keyword>
<dbReference type="Pfam" id="PF08246">
    <property type="entry name" value="Inhibitor_I29"/>
    <property type="match status" value="1"/>
</dbReference>
<dbReference type="SUPFAM" id="SSF54001">
    <property type="entry name" value="Cysteine proteinases"/>
    <property type="match status" value="1"/>
</dbReference>
<evidence type="ECO:0000256" key="1">
    <source>
        <dbReference type="SAM" id="MobiDB-lite"/>
    </source>
</evidence>
<accession>A0A0E0LG60</accession>
<feature type="compositionally biased region" description="Basic and acidic residues" evidence="1">
    <location>
        <begin position="29"/>
        <end position="38"/>
    </location>
</feature>
<dbReference type="InterPro" id="IPR013201">
    <property type="entry name" value="Prot_inhib_I29"/>
</dbReference>
<evidence type="ECO:0000259" key="2">
    <source>
        <dbReference type="SMART" id="SM00848"/>
    </source>
</evidence>
<dbReference type="EnsemblPlants" id="OPUNC07G00420.1">
    <property type="protein sequence ID" value="OPUNC07G00420.1"/>
    <property type="gene ID" value="OPUNC07G00420"/>
</dbReference>
<sequence>MAAVSTTPALVGYQRYAANIAEEPPCKLTGDHKLMKTSDDDERMMKSSNLSEEEEEALKVRRQEWMNKFNHEYKDEAEKAYAESVKKRGKFLNYNLHKLRKVLSGELELEFLRPGNTMEVSMATALVGKQRYTTNTAGEPPACKYLTGEEEATMKTSDGDKRMEGSKKLTDSEEEALKVRFQEWMNKYNRNYKDEAEKTYRFEIFKAEKAYCKWIEGTNKFADLTREEALNNFARGKRSRQC</sequence>
<evidence type="ECO:0000313" key="3">
    <source>
        <dbReference type="EnsemblPlants" id="OPUNC07G00420.1"/>
    </source>
</evidence>
<proteinExistence type="predicted"/>
<dbReference type="HOGENOM" id="CLU_1148798_0_0_1"/>
<dbReference type="Gene3D" id="1.10.287.2250">
    <property type="match status" value="1"/>
</dbReference>
<feature type="region of interest" description="Disordered" evidence="1">
    <location>
        <begin position="29"/>
        <end position="55"/>
    </location>
</feature>
<name>A0A0E0LG60_ORYPU</name>
<dbReference type="Proteomes" id="UP000026962">
    <property type="component" value="Chromosome 7"/>
</dbReference>
<dbReference type="AlphaFoldDB" id="A0A0E0LG60"/>
<feature type="domain" description="Cathepsin propeptide inhibitor" evidence="2">
    <location>
        <begin position="181"/>
        <end position="229"/>
    </location>
</feature>
<organism evidence="3">
    <name type="scientific">Oryza punctata</name>
    <name type="common">Red rice</name>
    <dbReference type="NCBI Taxonomy" id="4537"/>
    <lineage>
        <taxon>Eukaryota</taxon>
        <taxon>Viridiplantae</taxon>
        <taxon>Streptophyta</taxon>
        <taxon>Embryophyta</taxon>
        <taxon>Tracheophyta</taxon>
        <taxon>Spermatophyta</taxon>
        <taxon>Magnoliopsida</taxon>
        <taxon>Liliopsida</taxon>
        <taxon>Poales</taxon>
        <taxon>Poaceae</taxon>
        <taxon>BOP clade</taxon>
        <taxon>Oryzoideae</taxon>
        <taxon>Oryzeae</taxon>
        <taxon>Oryzinae</taxon>
        <taxon>Oryza</taxon>
    </lineage>
</organism>
<dbReference type="STRING" id="4537.A0A0E0LG60"/>
<evidence type="ECO:0000313" key="4">
    <source>
        <dbReference type="Proteomes" id="UP000026962"/>
    </source>
</evidence>
<dbReference type="InterPro" id="IPR038765">
    <property type="entry name" value="Papain-like_cys_pep_sf"/>
</dbReference>
<protein>
    <recommendedName>
        <fullName evidence="2">Cathepsin propeptide inhibitor domain-containing protein</fullName>
    </recommendedName>
</protein>
<dbReference type="Gramene" id="OPUNC07G00420.1">
    <property type="protein sequence ID" value="OPUNC07G00420.1"/>
    <property type="gene ID" value="OPUNC07G00420"/>
</dbReference>